<keyword evidence="6" id="KW-1185">Reference proteome</keyword>
<dbReference type="InterPro" id="IPR006108">
    <property type="entry name" value="3HC_DH_C"/>
</dbReference>
<dbReference type="InterPro" id="IPR036291">
    <property type="entry name" value="NAD(P)-bd_dom_sf"/>
</dbReference>
<dbReference type="GO" id="GO:0070403">
    <property type="term" value="F:NAD+ binding"/>
    <property type="evidence" value="ECO:0007669"/>
    <property type="project" value="InterPro"/>
</dbReference>
<dbReference type="SUPFAM" id="SSF48179">
    <property type="entry name" value="6-phosphogluconate dehydrogenase C-terminal domain-like"/>
    <property type="match status" value="2"/>
</dbReference>
<reference evidence="6" key="1">
    <citation type="submission" date="2016-10" db="EMBL/GenBank/DDBJ databases">
        <authorList>
            <person name="Varghese N."/>
            <person name="Submissions S."/>
        </authorList>
    </citation>
    <scope>NUCLEOTIDE SEQUENCE [LARGE SCALE GENOMIC DNA]</scope>
    <source>
        <strain evidence="6">JCM 21621</strain>
    </source>
</reference>
<evidence type="ECO:0000313" key="6">
    <source>
        <dbReference type="Proteomes" id="UP000242957"/>
    </source>
</evidence>
<dbReference type="InterPro" id="IPR006176">
    <property type="entry name" value="3-OHacyl-CoA_DH_NAD-bd"/>
</dbReference>
<gene>
    <name evidence="5" type="ORF">SAMN05216193_106207</name>
</gene>
<dbReference type="AlphaFoldDB" id="A0A1H0FIE4"/>
<feature type="domain" description="3-hydroxyacyl-CoA dehydrogenase C-terminal" evidence="3">
    <location>
        <begin position="416"/>
        <end position="498"/>
    </location>
</feature>
<name>A0A1H0FIE4_9PSED</name>
<dbReference type="Pfam" id="PF00725">
    <property type="entry name" value="3HCDH"/>
    <property type="match status" value="2"/>
</dbReference>
<evidence type="ECO:0000256" key="1">
    <source>
        <dbReference type="ARBA" id="ARBA00023002"/>
    </source>
</evidence>
<dbReference type="Gene3D" id="1.10.1040.50">
    <property type="match status" value="1"/>
</dbReference>
<dbReference type="GO" id="GO:0016616">
    <property type="term" value="F:oxidoreductase activity, acting on the CH-OH group of donors, NAD or NADP as acceptor"/>
    <property type="evidence" value="ECO:0007669"/>
    <property type="project" value="InterPro"/>
</dbReference>
<feature type="domain" description="3-hydroxyacyl-CoA dehydrogenase NAD binding" evidence="4">
    <location>
        <begin position="9"/>
        <end position="186"/>
    </location>
</feature>
<accession>A0A1H0FIE4</accession>
<dbReference type="InterPro" id="IPR008927">
    <property type="entry name" value="6-PGluconate_DH-like_C_sf"/>
</dbReference>
<dbReference type="Proteomes" id="UP000242957">
    <property type="component" value="Unassembled WGS sequence"/>
</dbReference>
<dbReference type="SUPFAM" id="SSF51735">
    <property type="entry name" value="NAD(P)-binding Rossmann-fold domains"/>
    <property type="match status" value="1"/>
</dbReference>
<organism evidence="5 6">
    <name type="scientific">Pseudomonas jinjuensis</name>
    <dbReference type="NCBI Taxonomy" id="198616"/>
    <lineage>
        <taxon>Bacteria</taxon>
        <taxon>Pseudomonadati</taxon>
        <taxon>Pseudomonadota</taxon>
        <taxon>Gammaproteobacteria</taxon>
        <taxon>Pseudomonadales</taxon>
        <taxon>Pseudomonadaceae</taxon>
        <taxon>Pseudomonas</taxon>
    </lineage>
</organism>
<dbReference type="GO" id="GO:0006631">
    <property type="term" value="P:fatty acid metabolic process"/>
    <property type="evidence" value="ECO:0007669"/>
    <property type="project" value="InterPro"/>
</dbReference>
<evidence type="ECO:0000259" key="3">
    <source>
        <dbReference type="Pfam" id="PF00725"/>
    </source>
</evidence>
<dbReference type="OrthoDB" id="5389341at2"/>
<evidence type="ECO:0000313" key="5">
    <source>
        <dbReference type="EMBL" id="SDN94261.1"/>
    </source>
</evidence>
<protein>
    <submittedName>
        <fullName evidence="5">3-hydroxybutyryl-CoA dehydrogenase</fullName>
    </submittedName>
</protein>
<dbReference type="FunFam" id="3.40.50.720:FF:000009">
    <property type="entry name" value="Fatty oxidation complex, alpha subunit"/>
    <property type="match status" value="1"/>
</dbReference>
<dbReference type="EMBL" id="FNIJ01000006">
    <property type="protein sequence ID" value="SDN94261.1"/>
    <property type="molecule type" value="Genomic_DNA"/>
</dbReference>
<dbReference type="RefSeq" id="WP_084310926.1">
    <property type="nucleotide sequence ID" value="NZ_FNIJ01000006.1"/>
</dbReference>
<dbReference type="Pfam" id="PF02737">
    <property type="entry name" value="3HCDH_N"/>
    <property type="match status" value="1"/>
</dbReference>
<dbReference type="PANTHER" id="PTHR48075:SF5">
    <property type="entry name" value="3-HYDROXYBUTYRYL-COA DEHYDROGENASE"/>
    <property type="match status" value="1"/>
</dbReference>
<evidence type="ECO:0000259" key="4">
    <source>
        <dbReference type="Pfam" id="PF02737"/>
    </source>
</evidence>
<keyword evidence="2" id="KW-0520">NAD</keyword>
<feature type="domain" description="3-hydroxyacyl-CoA dehydrogenase C-terminal" evidence="3">
    <location>
        <begin position="189"/>
        <end position="286"/>
    </location>
</feature>
<dbReference type="Gene3D" id="3.40.50.720">
    <property type="entry name" value="NAD(P)-binding Rossmann-like Domain"/>
    <property type="match status" value="1"/>
</dbReference>
<dbReference type="NCBIfam" id="NF006124">
    <property type="entry name" value="PRK08268.1"/>
    <property type="match status" value="1"/>
</dbReference>
<dbReference type="STRING" id="198616.SAMN05216193_106207"/>
<sequence>MSSQPITCVGIVGAGAMGQGIAQLTAQAGLCACLFDVRPGAARSARDGIAAILAKRVEKGRLTAEAADRAVGNLQVLESLEALRGCQVVVEAIVENLEAKQALFRQLEEVLEAGTILASNTSSLSITAIASACRDPGRVAGLHFFNPVPLMRLVEVIEGLATHSEVGERLCELVGVMGHQPVRARDTPGFIVNHAGRAFGTEALRILGEGVASVAAIDAVLRESAGFRMGPFELLDLIGLDVSLPVMESVYRQFYEEPRYRPHPLLRQMLAAGHLGRKSGQGFYSYDGEGAAPRATAQAAPACTALPPVWLGADDPLGRTRLLALLERLGAEVESGEHPSDAALCLLAPLGDDASHAAQRFAVDPARVVAVDTLTDLERHRCLMFNPLTRADMRHAAHALFARDGAGVTVIRDSTGFIVQRTLASIVNLACDIAQQGIASVADIDLAVRLGLGYPHGPLEWGDRLGAARLLRILERIHALTGDPRYRPSPWLRRRASLGISLSQPENPLPA</sequence>
<proteinExistence type="predicted"/>
<evidence type="ECO:0000256" key="2">
    <source>
        <dbReference type="ARBA" id="ARBA00023027"/>
    </source>
</evidence>
<keyword evidence="1" id="KW-0560">Oxidoreductase</keyword>
<dbReference type="PANTHER" id="PTHR48075">
    <property type="entry name" value="3-HYDROXYACYL-COA DEHYDROGENASE FAMILY PROTEIN"/>
    <property type="match status" value="1"/>
</dbReference>